<protein>
    <recommendedName>
        <fullName evidence="3">JmjC domain-containing protein</fullName>
    </recommendedName>
</protein>
<dbReference type="InterPro" id="IPR027417">
    <property type="entry name" value="P-loop_NTPase"/>
</dbReference>
<dbReference type="InterPro" id="IPR041667">
    <property type="entry name" value="Cupin_8"/>
</dbReference>
<dbReference type="PROSITE" id="PS51184">
    <property type="entry name" value="JMJC"/>
    <property type="match status" value="1"/>
</dbReference>
<evidence type="ECO:0000259" key="3">
    <source>
        <dbReference type="PROSITE" id="PS51184"/>
    </source>
</evidence>
<organism evidence="4 5">
    <name type="scientific">Cafeteria roenbergensis</name>
    <name type="common">Marine flagellate</name>
    <dbReference type="NCBI Taxonomy" id="33653"/>
    <lineage>
        <taxon>Eukaryota</taxon>
        <taxon>Sar</taxon>
        <taxon>Stramenopiles</taxon>
        <taxon>Bigyra</taxon>
        <taxon>Opalozoa</taxon>
        <taxon>Bicosoecida</taxon>
        <taxon>Cafeteriaceae</taxon>
        <taxon>Cafeteria</taxon>
    </lineage>
</organism>
<feature type="compositionally biased region" description="Basic and acidic residues" evidence="1">
    <location>
        <begin position="395"/>
        <end position="410"/>
    </location>
</feature>
<dbReference type="OrthoDB" id="415358at2759"/>
<feature type="region of interest" description="Disordered" evidence="1">
    <location>
        <begin position="388"/>
        <end position="413"/>
    </location>
</feature>
<accession>A0A5A8E992</accession>
<dbReference type="Pfam" id="PF13621">
    <property type="entry name" value="Cupin_8"/>
    <property type="match status" value="1"/>
</dbReference>
<feature type="domain" description="JmjC" evidence="3">
    <location>
        <begin position="706"/>
        <end position="852"/>
    </location>
</feature>
<dbReference type="Gene3D" id="2.60.120.650">
    <property type="entry name" value="Cupin"/>
    <property type="match status" value="1"/>
</dbReference>
<dbReference type="InterPro" id="IPR003347">
    <property type="entry name" value="JmjC_dom"/>
</dbReference>
<keyword evidence="2" id="KW-0732">Signal</keyword>
<feature type="signal peptide" evidence="2">
    <location>
        <begin position="1"/>
        <end position="16"/>
    </location>
</feature>
<sequence>MVALVAWMLVVLAANGWSVRAALRAEKGMSEAEIWGADANGYYGTETLKDSDIGLVPISLNPTGQGSVWEIKVGLCILDQELRNKDPSGVPMFRFLVQKSGCNGNAKPGTIGYSKTVRLGELRAYLERTELDWARRFGNADTKSAVWRPAGFVFHEARVGSTLVSNMLQSLPNSTSYSESSPPMDFISRGLNLPREDRIQAFRVVVRAMGRVPYLNYLFFKFQSGAVAHMDFVVDSFPDTPWVFLKREPVEVMASLLGTFSNAVRTGAEVGKTTQGAGTPCTRTIRAPPEDMAAALGASSQDELRNGGTEAFCAAHLGYLEYRATESLKAAAKRAMAGKGAGVGAAVDYKELPSAVPRIIREMFRVPVDKAAEATMMEVATVYSKGTNKRAKKTSAHEDGTFKSDSEAKVRTAPPQLAEAAEKYILPRRKALEQFTVDAAINLVKTAAGSAALPAVPTVEELQAAKESGDEKHLELSKSGNGPESATDSSEKGFSLVSKGLNDGKEAIELVPPQANTADAGLSEYPKLFSLPEMLDAWSVDEPRVPSDYGKYASLRVFDFTSSEEVELAKSYREAEVPFVARGVPNLLRANREWTDEYLERNLPGARPTEISPTNHFMFYHKGGSRQSGATAQYPIQTHSARKTFREWLDHARQIDEEVLSGKATNRETEHWYFRASSRHASPTKGIRGENSFITKSLTIYDRSKPDNGDEEDVAKSDFFILDAAAQRGIHCRFGQAGIVAESHYDGGRNFISMVRGRKRYILSPPSECPNYNLLFTGASARHSKTDWGDPSDYKQTLASAKALEVIIEPGDSLYVPSLWFHLPISLDTNIQCNTRSGSPPEGSKDIADCGFGVRVTETDKQTSTPKTMAPPPGAPTPAPKPAVS</sequence>
<evidence type="ECO:0000256" key="1">
    <source>
        <dbReference type="SAM" id="MobiDB-lite"/>
    </source>
</evidence>
<dbReference type="EMBL" id="VLTO01000023">
    <property type="protein sequence ID" value="KAA0174383.1"/>
    <property type="molecule type" value="Genomic_DNA"/>
</dbReference>
<feature type="compositionally biased region" description="Polar residues" evidence="1">
    <location>
        <begin position="478"/>
        <end position="488"/>
    </location>
</feature>
<gene>
    <name evidence="4" type="ORF">FNF27_04176</name>
</gene>
<evidence type="ECO:0000313" key="5">
    <source>
        <dbReference type="Proteomes" id="UP000322899"/>
    </source>
</evidence>
<comment type="caution">
    <text evidence="4">The sequence shown here is derived from an EMBL/GenBank/DDBJ whole genome shotgun (WGS) entry which is preliminary data.</text>
</comment>
<evidence type="ECO:0000256" key="2">
    <source>
        <dbReference type="SAM" id="SignalP"/>
    </source>
</evidence>
<dbReference type="SUPFAM" id="SSF52540">
    <property type="entry name" value="P-loop containing nucleoside triphosphate hydrolases"/>
    <property type="match status" value="1"/>
</dbReference>
<dbReference type="Proteomes" id="UP000322899">
    <property type="component" value="Unassembled WGS sequence"/>
</dbReference>
<dbReference type="PANTHER" id="PTHR12461">
    <property type="entry name" value="HYPOXIA-INDUCIBLE FACTOR 1 ALPHA INHIBITOR-RELATED"/>
    <property type="match status" value="1"/>
</dbReference>
<name>A0A5A8E992_CAFRO</name>
<evidence type="ECO:0000313" key="4">
    <source>
        <dbReference type="EMBL" id="KAA0174383.1"/>
    </source>
</evidence>
<dbReference type="PANTHER" id="PTHR12461:SF98">
    <property type="entry name" value="CUPIN-LIKE DOMAIN-CONTAINING PROTEIN"/>
    <property type="match status" value="1"/>
</dbReference>
<dbReference type="SUPFAM" id="SSF51197">
    <property type="entry name" value="Clavaminate synthase-like"/>
    <property type="match status" value="1"/>
</dbReference>
<reference evidence="4 5" key="1">
    <citation type="submission" date="2019-07" db="EMBL/GenBank/DDBJ databases">
        <title>Genomes of Cafeteria roenbergensis.</title>
        <authorList>
            <person name="Fischer M.G."/>
            <person name="Hackl T."/>
            <person name="Roman M."/>
        </authorList>
    </citation>
    <scope>NUCLEOTIDE SEQUENCE [LARGE SCALE GENOMIC DNA]</scope>
    <source>
        <strain evidence="4 5">E4-10P</strain>
    </source>
</reference>
<feature type="compositionally biased region" description="Basic and acidic residues" evidence="1">
    <location>
        <begin position="463"/>
        <end position="476"/>
    </location>
</feature>
<feature type="region of interest" description="Disordered" evidence="1">
    <location>
        <begin position="855"/>
        <end position="885"/>
    </location>
</feature>
<feature type="chain" id="PRO_5022888678" description="JmjC domain-containing protein" evidence="2">
    <location>
        <begin position="17"/>
        <end position="885"/>
    </location>
</feature>
<proteinExistence type="predicted"/>
<dbReference type="AlphaFoldDB" id="A0A5A8E992"/>
<feature type="compositionally biased region" description="Pro residues" evidence="1">
    <location>
        <begin position="869"/>
        <end position="885"/>
    </location>
</feature>
<feature type="region of interest" description="Disordered" evidence="1">
    <location>
        <begin position="462"/>
        <end position="495"/>
    </location>
</feature>